<keyword evidence="1" id="KW-0732">Signal</keyword>
<sequence length="77" mass="8603">MSSPSSESCCLVVVTATFWFASLSDIVWDRISPPDYLSILSRATNDDKGFNSDLASNKDLFLRLCQHPGNMVRCKLM</sequence>
<evidence type="ECO:0000313" key="2">
    <source>
        <dbReference type="EMBL" id="CAL1403301.1"/>
    </source>
</evidence>
<organism evidence="2 3">
    <name type="scientific">Linum trigynum</name>
    <dbReference type="NCBI Taxonomy" id="586398"/>
    <lineage>
        <taxon>Eukaryota</taxon>
        <taxon>Viridiplantae</taxon>
        <taxon>Streptophyta</taxon>
        <taxon>Embryophyta</taxon>
        <taxon>Tracheophyta</taxon>
        <taxon>Spermatophyta</taxon>
        <taxon>Magnoliopsida</taxon>
        <taxon>eudicotyledons</taxon>
        <taxon>Gunneridae</taxon>
        <taxon>Pentapetalae</taxon>
        <taxon>rosids</taxon>
        <taxon>fabids</taxon>
        <taxon>Malpighiales</taxon>
        <taxon>Linaceae</taxon>
        <taxon>Linum</taxon>
    </lineage>
</organism>
<feature type="signal peptide" evidence="1">
    <location>
        <begin position="1"/>
        <end position="24"/>
    </location>
</feature>
<keyword evidence="3" id="KW-1185">Reference proteome</keyword>
<protein>
    <recommendedName>
        <fullName evidence="4">Secreted protein</fullName>
    </recommendedName>
</protein>
<dbReference type="Proteomes" id="UP001497516">
    <property type="component" value="Chromosome 7"/>
</dbReference>
<name>A0AAV2FY55_9ROSI</name>
<evidence type="ECO:0000313" key="3">
    <source>
        <dbReference type="Proteomes" id="UP001497516"/>
    </source>
</evidence>
<proteinExistence type="predicted"/>
<evidence type="ECO:0000256" key="1">
    <source>
        <dbReference type="SAM" id="SignalP"/>
    </source>
</evidence>
<dbReference type="EMBL" id="OZ034820">
    <property type="protein sequence ID" value="CAL1403301.1"/>
    <property type="molecule type" value="Genomic_DNA"/>
</dbReference>
<gene>
    <name evidence="2" type="ORF">LTRI10_LOCUS43244</name>
</gene>
<evidence type="ECO:0008006" key="4">
    <source>
        <dbReference type="Google" id="ProtNLM"/>
    </source>
</evidence>
<feature type="chain" id="PRO_5043382434" description="Secreted protein" evidence="1">
    <location>
        <begin position="25"/>
        <end position="77"/>
    </location>
</feature>
<dbReference type="AlphaFoldDB" id="A0AAV2FY55"/>
<accession>A0AAV2FY55</accession>
<reference evidence="2 3" key="1">
    <citation type="submission" date="2024-04" db="EMBL/GenBank/DDBJ databases">
        <authorList>
            <person name="Fracassetti M."/>
        </authorList>
    </citation>
    <scope>NUCLEOTIDE SEQUENCE [LARGE SCALE GENOMIC DNA]</scope>
</reference>